<sequence length="132" mass="14905">MGYRVVNGKLFQTQDIADYYINNTSAMRKLNNPSNDFENILNNRIKNQNEFTISNHAAERLKSRNIDFSESDMKKINEGINKAHDKGAKDCLIFYKDVALVASIKNRTIVTAVDKSSSKGNVFTNIDSVVLL</sequence>
<reference evidence="1 2" key="1">
    <citation type="submission" date="2022-04" db="EMBL/GenBank/DDBJ databases">
        <title>Genome sequence of C. roseum typestrain.</title>
        <authorList>
            <person name="Poehlein A."/>
            <person name="Schoch T."/>
            <person name="Duerre P."/>
            <person name="Daniel R."/>
        </authorList>
    </citation>
    <scope>NUCLEOTIDE SEQUENCE [LARGE SCALE GENOMIC DNA]</scope>
    <source>
        <strain evidence="1 2">DSM 7320</strain>
    </source>
</reference>
<protein>
    <submittedName>
        <fullName evidence="1">Uncharacterized protein</fullName>
    </submittedName>
</protein>
<evidence type="ECO:0000313" key="1">
    <source>
        <dbReference type="EMBL" id="URZ11373.1"/>
    </source>
</evidence>
<dbReference type="RefSeq" id="WP_077832697.1">
    <property type="nucleotide sequence ID" value="NZ_CP096983.1"/>
</dbReference>
<dbReference type="EMBL" id="CP096983">
    <property type="protein sequence ID" value="URZ11373.1"/>
    <property type="molecule type" value="Genomic_DNA"/>
</dbReference>
<dbReference type="Proteomes" id="UP000190951">
    <property type="component" value="Chromosome"/>
</dbReference>
<dbReference type="STRING" id="84029.CROST_37040"/>
<dbReference type="NCBIfam" id="TIGR02530">
    <property type="entry name" value="flg_new"/>
    <property type="match status" value="1"/>
</dbReference>
<keyword evidence="2" id="KW-1185">Reference proteome</keyword>
<organism evidence="1 2">
    <name type="scientific">Clostridium felsineum</name>
    <dbReference type="NCBI Taxonomy" id="36839"/>
    <lineage>
        <taxon>Bacteria</taxon>
        <taxon>Bacillati</taxon>
        <taxon>Bacillota</taxon>
        <taxon>Clostridia</taxon>
        <taxon>Eubacteriales</taxon>
        <taxon>Clostridiaceae</taxon>
        <taxon>Clostridium</taxon>
    </lineage>
</organism>
<evidence type="ECO:0000313" key="2">
    <source>
        <dbReference type="Proteomes" id="UP000190951"/>
    </source>
</evidence>
<proteinExistence type="predicted"/>
<name>A0A1S8L0F2_9CLOT</name>
<dbReference type="InterPro" id="IPR013367">
    <property type="entry name" value="Flagellar_put"/>
</dbReference>
<dbReference type="AlphaFoldDB" id="A0A1S8L0F2"/>
<dbReference type="Pfam" id="PF12611">
    <property type="entry name" value="Flagellar_put"/>
    <property type="match status" value="1"/>
</dbReference>
<accession>A0A1S8L0F2</accession>
<dbReference type="KEGG" id="crw:CROST_020900"/>
<gene>
    <name evidence="1" type="ORF">CROST_020900</name>
</gene>